<evidence type="ECO:0000256" key="9">
    <source>
        <dbReference type="ARBA" id="ARBA00022909"/>
    </source>
</evidence>
<feature type="domain" description="7,8-dihydro-6-hydroxymethylpterin-pyrophosphokinase" evidence="13">
    <location>
        <begin position="101"/>
        <end position="112"/>
    </location>
</feature>
<dbReference type="GO" id="GO:0003848">
    <property type="term" value="F:2-amino-4-hydroxy-6-hydroxymethyldihydropteridine diphosphokinase activity"/>
    <property type="evidence" value="ECO:0007669"/>
    <property type="project" value="UniProtKB-EC"/>
</dbReference>
<name>A0AAP2G9P3_9RHOB</name>
<dbReference type="CDD" id="cd00483">
    <property type="entry name" value="HPPK"/>
    <property type="match status" value="1"/>
</dbReference>
<dbReference type="InterPro" id="IPR035907">
    <property type="entry name" value="Hppk_sf"/>
</dbReference>
<dbReference type="PANTHER" id="PTHR43071">
    <property type="entry name" value="2-AMINO-4-HYDROXY-6-HYDROXYMETHYLDIHYDROPTERIDINE PYROPHOSPHOKINASE"/>
    <property type="match status" value="1"/>
</dbReference>
<evidence type="ECO:0000259" key="13">
    <source>
        <dbReference type="PROSITE" id="PS00794"/>
    </source>
</evidence>
<evidence type="ECO:0000256" key="11">
    <source>
        <dbReference type="ARBA" id="ARBA00029766"/>
    </source>
</evidence>
<dbReference type="EC" id="2.7.6.3" evidence="3"/>
<evidence type="ECO:0000313" key="14">
    <source>
        <dbReference type="EMBL" id="MBT0959247.1"/>
    </source>
</evidence>
<keyword evidence="7" id="KW-0418">Kinase</keyword>
<dbReference type="RefSeq" id="WP_327795482.1">
    <property type="nucleotide sequence ID" value="NZ_JADQAZ010000004.1"/>
</dbReference>
<dbReference type="SUPFAM" id="SSF55083">
    <property type="entry name" value="6-hydroxymethyl-7,8-dihydropterin pyrophosphokinase, HPPK"/>
    <property type="match status" value="1"/>
</dbReference>
<evidence type="ECO:0000313" key="15">
    <source>
        <dbReference type="Proteomes" id="UP001315686"/>
    </source>
</evidence>
<dbReference type="Proteomes" id="UP001315686">
    <property type="component" value="Unassembled WGS sequence"/>
</dbReference>
<comment type="pathway">
    <text evidence="1">Cofactor biosynthesis; tetrahydrofolate biosynthesis; 2-amino-4-hydroxy-6-hydroxymethyl-7,8-dihydropteridine diphosphate from 7,8-dihydroneopterin triphosphate: step 4/4.</text>
</comment>
<dbReference type="Pfam" id="PF01288">
    <property type="entry name" value="HPPK"/>
    <property type="match status" value="1"/>
</dbReference>
<evidence type="ECO:0000256" key="1">
    <source>
        <dbReference type="ARBA" id="ARBA00005051"/>
    </source>
</evidence>
<keyword evidence="15" id="KW-1185">Reference proteome</keyword>
<gene>
    <name evidence="14" type="primary">folK</name>
    <name evidence="14" type="ORF">IV417_17805</name>
</gene>
<keyword evidence="8" id="KW-0067">ATP-binding</keyword>
<evidence type="ECO:0000256" key="10">
    <source>
        <dbReference type="ARBA" id="ARBA00029409"/>
    </source>
</evidence>
<comment type="function">
    <text evidence="10">Catalyzes the transfer of pyrophosphate from adenosine triphosphate (ATP) to 6-hydroxymethyl-7,8-dihydropterin, an enzymatic step in folate biosynthesis pathway.</text>
</comment>
<dbReference type="InterPro" id="IPR000550">
    <property type="entry name" value="Hppk"/>
</dbReference>
<keyword evidence="9" id="KW-0289">Folate biosynthesis</keyword>
<evidence type="ECO:0000256" key="6">
    <source>
        <dbReference type="ARBA" id="ARBA00022741"/>
    </source>
</evidence>
<proteinExistence type="inferred from homology"/>
<evidence type="ECO:0000256" key="12">
    <source>
        <dbReference type="ARBA" id="ARBA00033413"/>
    </source>
</evidence>
<comment type="caution">
    <text evidence="14">The sequence shown here is derived from an EMBL/GenBank/DDBJ whole genome shotgun (WGS) entry which is preliminary data.</text>
</comment>
<dbReference type="AlphaFoldDB" id="A0AAP2G9P3"/>
<evidence type="ECO:0000256" key="4">
    <source>
        <dbReference type="ARBA" id="ARBA00016218"/>
    </source>
</evidence>
<organism evidence="14 15">
    <name type="scientific">Harenicola maris</name>
    <dbReference type="NCBI Taxonomy" id="2841044"/>
    <lineage>
        <taxon>Bacteria</taxon>
        <taxon>Pseudomonadati</taxon>
        <taxon>Pseudomonadota</taxon>
        <taxon>Alphaproteobacteria</taxon>
        <taxon>Rhodobacterales</taxon>
        <taxon>Paracoccaceae</taxon>
        <taxon>Harenicola</taxon>
    </lineage>
</organism>
<comment type="similarity">
    <text evidence="2">Belongs to the HPPK family.</text>
</comment>
<dbReference type="PANTHER" id="PTHR43071:SF1">
    <property type="entry name" value="2-AMINO-4-HYDROXY-6-HYDROXYMETHYLDIHYDROPTERIDINE PYROPHOSPHOKINASE"/>
    <property type="match status" value="1"/>
</dbReference>
<dbReference type="EMBL" id="JADQAZ010000004">
    <property type="protein sequence ID" value="MBT0959247.1"/>
    <property type="molecule type" value="Genomic_DNA"/>
</dbReference>
<evidence type="ECO:0000256" key="5">
    <source>
        <dbReference type="ARBA" id="ARBA00022679"/>
    </source>
</evidence>
<keyword evidence="5 14" id="KW-0808">Transferase</keyword>
<protein>
    <recommendedName>
        <fullName evidence="4">2-amino-4-hydroxy-6-hydroxymethyldihydropteridine pyrophosphokinase</fullName>
        <ecNumber evidence="3">2.7.6.3</ecNumber>
    </recommendedName>
    <alternativeName>
        <fullName evidence="11">6-hydroxymethyl-7,8-dihydropterin pyrophosphokinase</fullName>
    </alternativeName>
    <alternativeName>
        <fullName evidence="12">7,8-dihydro-6-hydroxymethylpterin-pyrophosphokinase</fullName>
    </alternativeName>
</protein>
<dbReference type="NCBIfam" id="TIGR01498">
    <property type="entry name" value="folK"/>
    <property type="match status" value="1"/>
</dbReference>
<dbReference type="GO" id="GO:0046656">
    <property type="term" value="P:folic acid biosynthetic process"/>
    <property type="evidence" value="ECO:0007669"/>
    <property type="project" value="UniProtKB-KW"/>
</dbReference>
<keyword evidence="6" id="KW-0547">Nucleotide-binding</keyword>
<accession>A0AAP2G9P3</accession>
<evidence type="ECO:0000256" key="2">
    <source>
        <dbReference type="ARBA" id="ARBA00005810"/>
    </source>
</evidence>
<dbReference type="GO" id="GO:0016301">
    <property type="term" value="F:kinase activity"/>
    <property type="evidence" value="ECO:0007669"/>
    <property type="project" value="UniProtKB-KW"/>
</dbReference>
<reference evidence="14 15" key="1">
    <citation type="journal article" date="2021" name="Arch. Microbiol.">
        <title>Harenicola maris gen. nov., sp. nov. isolated from the Sea of Japan shallow sediments.</title>
        <authorList>
            <person name="Romanenko L.A."/>
            <person name="Kurilenko V.V."/>
            <person name="Chernysheva N.Y."/>
            <person name="Tekutyeva L.A."/>
            <person name="Velansky P.V."/>
            <person name="Svetashev V.I."/>
            <person name="Isaeva M.P."/>
        </authorList>
    </citation>
    <scope>NUCLEOTIDE SEQUENCE [LARGE SCALE GENOMIC DNA]</scope>
    <source>
        <strain evidence="14 15">KMM 3653</strain>
    </source>
</reference>
<dbReference type="GO" id="GO:0005524">
    <property type="term" value="F:ATP binding"/>
    <property type="evidence" value="ECO:0007669"/>
    <property type="project" value="UniProtKB-KW"/>
</dbReference>
<sequence>MEQPSKSHNSVATALIAVGSNQISPYGCPIMSVKEAFRAIERAEIQIQAKSRLFNTPCFPAGAGPDYVNAALRITTTLPPLALLQALHEVESDFDRERTNRWAARTLDLDLIDHGGALLPDRATWDHWHNMPLEQQKTTTPQGLITPHPRVQDRAFVLVPLADVAPDWTHPVTGATINQMLAALPKGDIAAITPLEQGI</sequence>
<evidence type="ECO:0000256" key="8">
    <source>
        <dbReference type="ARBA" id="ARBA00022840"/>
    </source>
</evidence>
<dbReference type="PROSITE" id="PS00794">
    <property type="entry name" value="HPPK"/>
    <property type="match status" value="1"/>
</dbReference>
<evidence type="ECO:0000256" key="7">
    <source>
        <dbReference type="ARBA" id="ARBA00022777"/>
    </source>
</evidence>
<dbReference type="Gene3D" id="3.30.70.560">
    <property type="entry name" value="7,8-Dihydro-6-hydroxymethylpterin-pyrophosphokinase HPPK"/>
    <property type="match status" value="1"/>
</dbReference>
<evidence type="ECO:0000256" key="3">
    <source>
        <dbReference type="ARBA" id="ARBA00013253"/>
    </source>
</evidence>